<gene>
    <name evidence="4" type="ORF">VM1G_01953</name>
</gene>
<keyword evidence="5" id="KW-1185">Reference proteome</keyword>
<accession>A0A194VSB9</accession>
<feature type="region of interest" description="Disordered" evidence="2">
    <location>
        <begin position="334"/>
        <end position="364"/>
    </location>
</feature>
<dbReference type="SUPFAM" id="SSF46609">
    <property type="entry name" value="Fe,Mn superoxide dismutase (SOD), N-terminal domain"/>
    <property type="match status" value="1"/>
</dbReference>
<dbReference type="InterPro" id="IPR019832">
    <property type="entry name" value="Mn/Fe_SOD_C"/>
</dbReference>
<dbReference type="GO" id="GO:0046872">
    <property type="term" value="F:metal ion binding"/>
    <property type="evidence" value="ECO:0007669"/>
    <property type="project" value="InterPro"/>
</dbReference>
<dbReference type="OrthoDB" id="275227at2759"/>
<feature type="domain" description="Manganese/iron superoxide dismutase C-terminal" evidence="3">
    <location>
        <begin position="159"/>
        <end position="199"/>
    </location>
</feature>
<dbReference type="PANTHER" id="PTHR43595:SF2">
    <property type="entry name" value="SMALL RIBOSOMAL SUBUNIT PROTEIN MS42"/>
    <property type="match status" value="1"/>
</dbReference>
<evidence type="ECO:0000256" key="1">
    <source>
        <dbReference type="ARBA" id="ARBA00037226"/>
    </source>
</evidence>
<dbReference type="SUPFAM" id="SSF54719">
    <property type="entry name" value="Fe,Mn superoxide dismutase (SOD), C-terminal domain"/>
    <property type="match status" value="1"/>
</dbReference>
<dbReference type="Gene3D" id="3.55.40.20">
    <property type="entry name" value="Iron/manganese superoxide dismutase, C-terminal domain"/>
    <property type="match status" value="1"/>
</dbReference>
<dbReference type="Pfam" id="PF02777">
    <property type="entry name" value="Sod_Fe_C"/>
    <property type="match status" value="2"/>
</dbReference>
<dbReference type="SMR" id="A0A194VSB9"/>
<keyword evidence="4" id="KW-0687">Ribonucleoprotein</keyword>
<dbReference type="InterPro" id="IPR036324">
    <property type="entry name" value="Mn/Fe_SOD_N_sf"/>
</dbReference>
<sequence>MFKPILRIPRRPVLGARPASCAPAPRNLSSPFVAAAPANQQQQQQQRAIHASPARLRHHVAPLTEDGRFEKSGVPGLLSPEAFEAAYTNYQGWALDKLNSLTEGTVYEGKSTLELAIQSAREPQLAALFNYASMAHNNHFFFEGLSKTGGEESSEHMSPALQEHLETSFGSLETLQREFIYTADAMFGPGFVWLVRQHDTSAGGQARPFRLVTTYLAGSPYSGAHWRSQGTDMNTQGGVKDSSGDLVRDYLDRQNLANKRSSLHGSGLGEANMRRPPGGTDVLPVLCVNTWEHVWMWDWGVGGKINYVANWWNIINWGRVHELAKIEPTRLMSANPGGFGPVRRAEEPKVDGTQQRGGEGESPM</sequence>
<evidence type="ECO:0000256" key="2">
    <source>
        <dbReference type="SAM" id="MobiDB-lite"/>
    </source>
</evidence>
<dbReference type="GO" id="GO:0005737">
    <property type="term" value="C:cytoplasm"/>
    <property type="evidence" value="ECO:0007669"/>
    <property type="project" value="TreeGrafter"/>
</dbReference>
<dbReference type="GO" id="GO:0004784">
    <property type="term" value="F:superoxide dismutase activity"/>
    <property type="evidence" value="ECO:0007669"/>
    <property type="project" value="InterPro"/>
</dbReference>
<comment type="function">
    <text evidence="1">Component of the mitochondrial ribosome (mitoribosome), a dedicated translation machinery responsible for the synthesis of mitochondrial genome-encoded proteins, including at least some of the essential transmembrane subunits of the mitochondrial respiratory chain. The mitoribosomes are attached to the mitochondrial inner membrane and translation products are cotranslationally integrated into the membrane.</text>
</comment>
<dbReference type="PANTHER" id="PTHR43595">
    <property type="entry name" value="37S RIBOSOMAL PROTEIN S26, MITOCHONDRIAL"/>
    <property type="match status" value="1"/>
</dbReference>
<protein>
    <submittedName>
        <fullName evidence="4">37S ribosomal protein S26, mitochondrial</fullName>
    </submittedName>
</protein>
<feature type="domain" description="Manganese/iron superoxide dismutase C-terminal" evidence="3">
    <location>
        <begin position="281"/>
        <end position="322"/>
    </location>
</feature>
<dbReference type="Proteomes" id="UP000078559">
    <property type="component" value="Chromosome 2"/>
</dbReference>
<evidence type="ECO:0000313" key="4">
    <source>
        <dbReference type="EMBL" id="KUI66828.1"/>
    </source>
</evidence>
<reference evidence="4" key="1">
    <citation type="submission" date="2014-12" db="EMBL/GenBank/DDBJ databases">
        <title>Genome Sequence of Valsa Canker Pathogens Uncovers a Specific Adaption of Colonization on Woody Bark.</title>
        <authorList>
            <person name="Yin Z."/>
            <person name="Liu H."/>
            <person name="Gao X."/>
            <person name="Li Z."/>
            <person name="Song N."/>
            <person name="Ke X."/>
            <person name="Dai Q."/>
            <person name="Wu Y."/>
            <person name="Sun Y."/>
            <person name="Xu J.-R."/>
            <person name="Kang Z.K."/>
            <person name="Wang L."/>
            <person name="Huang L."/>
        </authorList>
    </citation>
    <scope>NUCLEOTIDE SEQUENCE [LARGE SCALE GENOMIC DNA]</scope>
    <source>
        <strain evidence="4">03-8</strain>
    </source>
</reference>
<keyword evidence="4" id="KW-0689">Ribosomal protein</keyword>
<proteinExistence type="predicted"/>
<evidence type="ECO:0000313" key="5">
    <source>
        <dbReference type="Proteomes" id="UP000078559"/>
    </source>
</evidence>
<dbReference type="GO" id="GO:0005840">
    <property type="term" value="C:ribosome"/>
    <property type="evidence" value="ECO:0007669"/>
    <property type="project" value="UniProtKB-KW"/>
</dbReference>
<dbReference type="InterPro" id="IPR036314">
    <property type="entry name" value="SOD_C_sf"/>
</dbReference>
<name>A0A194VSB9_CYTMA</name>
<dbReference type="AlphaFoldDB" id="A0A194VSB9"/>
<organism evidence="4 5">
    <name type="scientific">Cytospora mali</name>
    <name type="common">Apple Valsa canker fungus</name>
    <name type="synonym">Valsa mali</name>
    <dbReference type="NCBI Taxonomy" id="578113"/>
    <lineage>
        <taxon>Eukaryota</taxon>
        <taxon>Fungi</taxon>
        <taxon>Dikarya</taxon>
        <taxon>Ascomycota</taxon>
        <taxon>Pezizomycotina</taxon>
        <taxon>Sordariomycetes</taxon>
        <taxon>Sordariomycetidae</taxon>
        <taxon>Diaporthales</taxon>
        <taxon>Cytosporaceae</taxon>
        <taxon>Cytospora</taxon>
    </lineage>
</organism>
<dbReference type="EMBL" id="CM003099">
    <property type="protein sequence ID" value="KUI66828.1"/>
    <property type="molecule type" value="Genomic_DNA"/>
</dbReference>
<evidence type="ECO:0000259" key="3">
    <source>
        <dbReference type="Pfam" id="PF02777"/>
    </source>
</evidence>